<organism evidence="2 3">
    <name type="scientific">Magnetospirillum sulfuroxidans</name>
    <dbReference type="NCBI Taxonomy" id="611300"/>
    <lineage>
        <taxon>Bacteria</taxon>
        <taxon>Pseudomonadati</taxon>
        <taxon>Pseudomonadota</taxon>
        <taxon>Alphaproteobacteria</taxon>
        <taxon>Rhodospirillales</taxon>
        <taxon>Rhodospirillaceae</taxon>
        <taxon>Magnetospirillum</taxon>
    </lineage>
</organism>
<proteinExistence type="predicted"/>
<dbReference type="InterPro" id="IPR016181">
    <property type="entry name" value="Acyl_CoA_acyltransferase"/>
</dbReference>
<name>A0ABS5IDN3_9PROT</name>
<reference evidence="2 3" key="1">
    <citation type="submission" date="2021-04" db="EMBL/GenBank/DDBJ databases">
        <title>Magnetospirillum sulfuroxidans sp. nov., a facultative chemolithoautotrophic sulfur-oxidizing alphaproteobacterium isolated from freshwater sediment and proposals for Paramagetospirillum gen. nov., and Magnetospirillaceae fam. nov.</title>
        <authorList>
            <person name="Koziaeva V."/>
            <person name="Geelhoed J.S."/>
            <person name="Sorokin D.Y."/>
            <person name="Grouzdev D.S."/>
        </authorList>
    </citation>
    <scope>NUCLEOTIDE SEQUENCE [LARGE SCALE GENOMIC DNA]</scope>
    <source>
        <strain evidence="2 3">J10</strain>
    </source>
</reference>
<comment type="caution">
    <text evidence="2">The sequence shown here is derived from an EMBL/GenBank/DDBJ whole genome shotgun (WGS) entry which is preliminary data.</text>
</comment>
<feature type="domain" description="N-acetyltransferase" evidence="1">
    <location>
        <begin position="4"/>
        <end position="147"/>
    </location>
</feature>
<dbReference type="RefSeq" id="WP_211549383.1">
    <property type="nucleotide sequence ID" value="NZ_JAGTUF010000011.1"/>
</dbReference>
<accession>A0ABS5IDN3</accession>
<dbReference type="PROSITE" id="PS51186">
    <property type="entry name" value="GNAT"/>
    <property type="match status" value="1"/>
</dbReference>
<dbReference type="CDD" id="cd04301">
    <property type="entry name" value="NAT_SF"/>
    <property type="match status" value="1"/>
</dbReference>
<dbReference type="Proteomes" id="UP000680714">
    <property type="component" value="Unassembled WGS sequence"/>
</dbReference>
<dbReference type="InterPro" id="IPR000182">
    <property type="entry name" value="GNAT_dom"/>
</dbReference>
<dbReference type="SUPFAM" id="SSF55729">
    <property type="entry name" value="Acyl-CoA N-acyltransferases (Nat)"/>
    <property type="match status" value="1"/>
</dbReference>
<dbReference type="Pfam" id="PF00583">
    <property type="entry name" value="Acetyltransf_1"/>
    <property type="match status" value="1"/>
</dbReference>
<protein>
    <submittedName>
        <fullName evidence="2">GNAT family N-acetyltransferase</fullName>
    </submittedName>
</protein>
<evidence type="ECO:0000259" key="1">
    <source>
        <dbReference type="PROSITE" id="PS51186"/>
    </source>
</evidence>
<keyword evidence="3" id="KW-1185">Reference proteome</keyword>
<dbReference type="Gene3D" id="3.40.630.30">
    <property type="match status" value="1"/>
</dbReference>
<dbReference type="EMBL" id="JAGTUF010000011">
    <property type="protein sequence ID" value="MBR9972538.1"/>
    <property type="molecule type" value="Genomic_DNA"/>
</dbReference>
<sequence>MSVLTIAPVTAADDRLKTLTYPRFAEYLTPAALAAPWFHVIAATTATQPVGMAMLIQDAESSWRLMSVAVSAQSRRNGIGLALMQAAAQWAATRSLPTLYSVHGGEMRGVDAWQGLLDRAGWSPPVLCLLSLTGHATWATEARREWDDLFVRLAASGFTVTPWCQRSVEDEAILAHLAVGTGRMAPQGVTDVLPGASLVIREHGLPVGWVLATTGTQPGDIYYPAGYVTRRLQRMGWLVAALVEACLSQQRTYGADGTCSFQTAGDNRAMQDFMLRRLDKWTIRRNTHYQSSKTISP</sequence>
<evidence type="ECO:0000313" key="2">
    <source>
        <dbReference type="EMBL" id="MBR9972538.1"/>
    </source>
</evidence>
<evidence type="ECO:0000313" key="3">
    <source>
        <dbReference type="Proteomes" id="UP000680714"/>
    </source>
</evidence>
<gene>
    <name evidence="2" type="ORF">KEC16_12510</name>
</gene>